<comment type="function">
    <text evidence="10">Required for the formation of N(7)-methylguanine at position 46 (m7G46) in tRNA. In the complex, it is required to stabilize and induce conformational changes of the catalytic subunit.</text>
</comment>
<name>A0A433DKY5_9FUNG</name>
<keyword evidence="7 13" id="KW-1133">Transmembrane helix</keyword>
<dbReference type="InterPro" id="IPR036322">
    <property type="entry name" value="WD40_repeat_dom_sf"/>
</dbReference>
<evidence type="ECO:0000256" key="2">
    <source>
        <dbReference type="ARBA" id="ARBA00004141"/>
    </source>
</evidence>
<dbReference type="GO" id="GO:0106004">
    <property type="term" value="P:tRNA (guanine-N7)-methylation"/>
    <property type="evidence" value="ECO:0007669"/>
    <property type="project" value="UniProtKB-UniRule"/>
</dbReference>
<evidence type="ECO:0000256" key="6">
    <source>
        <dbReference type="ARBA" id="ARBA00022737"/>
    </source>
</evidence>
<evidence type="ECO:0000256" key="11">
    <source>
        <dbReference type="PROSITE-ProRule" id="PRU00221"/>
    </source>
</evidence>
<dbReference type="InterPro" id="IPR015943">
    <property type="entry name" value="WD40/YVTN_repeat-like_dom_sf"/>
</dbReference>
<feature type="compositionally biased region" description="Basic and acidic residues" evidence="12">
    <location>
        <begin position="1128"/>
        <end position="1140"/>
    </location>
</feature>
<evidence type="ECO:0000256" key="10">
    <source>
        <dbReference type="HAMAP-Rule" id="MF_03056"/>
    </source>
</evidence>
<reference evidence="14 15" key="1">
    <citation type="journal article" date="2018" name="New Phytol.">
        <title>Phylogenomics of Endogonaceae and evolution of mycorrhizas within Mucoromycota.</title>
        <authorList>
            <person name="Chang Y."/>
            <person name="Desiro A."/>
            <person name="Na H."/>
            <person name="Sandor L."/>
            <person name="Lipzen A."/>
            <person name="Clum A."/>
            <person name="Barry K."/>
            <person name="Grigoriev I.V."/>
            <person name="Martin F.M."/>
            <person name="Stajich J.E."/>
            <person name="Smith M.E."/>
            <person name="Bonito G."/>
            <person name="Spatafora J.W."/>
        </authorList>
    </citation>
    <scope>NUCLEOTIDE SEQUENCE [LARGE SCALE GENOMIC DNA]</scope>
    <source>
        <strain evidence="14 15">GMNB39</strain>
    </source>
</reference>
<dbReference type="InterPro" id="IPR028884">
    <property type="entry name" value="Trm82"/>
</dbReference>
<dbReference type="InterPro" id="IPR037185">
    <property type="entry name" value="EmrE-like"/>
</dbReference>
<dbReference type="OrthoDB" id="339900at2759"/>
<organism evidence="14 15">
    <name type="scientific">Jimgerdemannia flammicorona</name>
    <dbReference type="NCBI Taxonomy" id="994334"/>
    <lineage>
        <taxon>Eukaryota</taxon>
        <taxon>Fungi</taxon>
        <taxon>Fungi incertae sedis</taxon>
        <taxon>Mucoromycota</taxon>
        <taxon>Mucoromycotina</taxon>
        <taxon>Endogonomycetes</taxon>
        <taxon>Endogonales</taxon>
        <taxon>Endogonaceae</taxon>
        <taxon>Jimgerdemannia</taxon>
    </lineage>
</organism>
<sequence>MGDHSDVEVKSFIGVIVAVCGNVLISAALNVQKYAHNKLRERYLANYLNNVPARALGDSSADYEADGTNGFVPGEGYPTPRPSDEFVAATAVDDDDDEGLGQRQHAIEVVLSPEQLEVGETGKYTTIPRIRRSDNRSVSYSPLRFLYSRIPKITPLVARHSVNDYGNRNSTYVRRSRKLYRYSPIPSPDRLDIKRSTVYSHLLCARLLFLAYGFAPASTIAPLGTVSLVSNVIFAPLILKETFRKQDLLGIVLAVFGASIVVVSSKTEETKLSPEAIWAALVQTQSLIYIGVMSLLVAALTILSDRHGSKSIMIDLGLVAIYGEQYNVYRFRLSLMCGFTVLATKGISSMLSLTLHKLFTYAITYLLLFVLVFTAVIQIKYLNKALQRFDSTEVIPTQFVLFTISAITGSAVLYRDFEDMDTQKMTRYVSPRLVVLDVENEHMREDVILTIVTPYPHLLHFMVRRFVCGCLLEFLGVYLITSNRVKVQLGGVSKVQADGLKGVAGNVLHDPFARPQRESIVLTTGEALDLLGDNDQAYSSPITAIPSRRQSAAFTPFSSGSPTANTPLLGSYDESGDYATLPKKEGLIKEIMNGRISSATITSGVQTALNSVGSRHSTAVLTLGQVYENYKTKNASNPNHIDDYESALNATALRRRSSMFLRGLSLPSHVLDRDTDLSPPSSPRAVILPSPRRKSVALPSVPSTPRLANHRSMDALRSPDLLNHNDEFGTEEIEEAQGSSSGGAADLPAMPFRQPYSKILHNRKKSLLVLAFNGHLQFLNTRTGELVASTTPLLITPEAAELPQPQLEHILSTQDAHTDTVRTLAWDPTGDKLITSGEDKTLKSWNTRVWGFIDSRTIIKRANSICYDREGRQIFVADKFGDVYSHPIDPSSRDPILVLGHVSMITDMVISMDNKYIITADRDEHIRISRNPAGYNIESFCLGHTDVITSLVLIPWAPNLLISGGGDSFLRVWDYLDGRLIHVFDLRSVVAKYLPSNEELEGHDSFMVNSIRINLETKDIVIGFIKTAAIAILCWDNDAENISLKRVLETDTAVMDLDVDNDGNIWVALATDEEHRSLVSVYLRNNEMYERASNESPLVAQVNRFGTALVEKLPDLYSTFHLRKNLNSDDKDDDIAREGDTAADNEAADSNPTKKRKVTNPSSRTRKNKLKAKD</sequence>
<dbReference type="HAMAP" id="MF_03056">
    <property type="entry name" value="TRM82"/>
    <property type="match status" value="1"/>
</dbReference>
<keyword evidence="8 13" id="KW-0472">Membrane</keyword>
<keyword evidence="9 10" id="KW-0539">Nucleus</keyword>
<feature type="transmembrane region" description="Helical" evidence="13">
    <location>
        <begin position="359"/>
        <end position="382"/>
    </location>
</feature>
<dbReference type="GO" id="GO:0016020">
    <property type="term" value="C:membrane"/>
    <property type="evidence" value="ECO:0007669"/>
    <property type="project" value="UniProtKB-SubCell"/>
</dbReference>
<dbReference type="InterPro" id="IPR008521">
    <property type="entry name" value="Mg_trans_NIPA"/>
</dbReference>
<evidence type="ECO:0000313" key="15">
    <source>
        <dbReference type="Proteomes" id="UP000268093"/>
    </source>
</evidence>
<dbReference type="Proteomes" id="UP000268093">
    <property type="component" value="Unassembled WGS sequence"/>
</dbReference>
<dbReference type="PROSITE" id="PS50294">
    <property type="entry name" value="WD_REPEATS_REGION"/>
    <property type="match status" value="2"/>
</dbReference>
<feature type="transmembrane region" description="Helical" evidence="13">
    <location>
        <begin position="394"/>
        <end position="414"/>
    </location>
</feature>
<gene>
    <name evidence="14" type="ORF">BC936DRAFT_147713</name>
</gene>
<feature type="transmembrane region" description="Helical" evidence="13">
    <location>
        <begin position="277"/>
        <end position="303"/>
    </location>
</feature>
<comment type="subcellular location">
    <subcellularLocation>
        <location evidence="2">Membrane</location>
        <topology evidence="2">Multi-pass membrane protein</topology>
    </subcellularLocation>
    <subcellularLocation>
        <location evidence="1 10">Nucleus</location>
    </subcellularLocation>
</comment>
<evidence type="ECO:0000313" key="14">
    <source>
        <dbReference type="EMBL" id="RUP51520.1"/>
    </source>
</evidence>
<feature type="region of interest" description="Disordered" evidence="12">
    <location>
        <begin position="671"/>
        <end position="707"/>
    </location>
</feature>
<dbReference type="UniPathway" id="UPA00989"/>
<accession>A0A433DKY5</accession>
<evidence type="ECO:0000256" key="4">
    <source>
        <dbReference type="ARBA" id="ARBA00022692"/>
    </source>
</evidence>
<comment type="caution">
    <text evidence="14">The sequence shown here is derived from an EMBL/GenBank/DDBJ whole genome shotgun (WGS) entry which is preliminary data.</text>
</comment>
<feature type="transmembrane region" description="Helical" evidence="13">
    <location>
        <begin position="12"/>
        <end position="31"/>
    </location>
</feature>
<comment type="pathway">
    <text evidence="10">tRNA modification; N(7)-methylguanine-tRNA biosynthesis.</text>
</comment>
<keyword evidence="5 10" id="KW-0819">tRNA processing</keyword>
<proteinExistence type="inferred from homology"/>
<dbReference type="GO" id="GO:0043527">
    <property type="term" value="C:tRNA methyltransferase complex"/>
    <property type="evidence" value="ECO:0007669"/>
    <property type="project" value="TreeGrafter"/>
</dbReference>
<dbReference type="EMBL" id="RBNI01000675">
    <property type="protein sequence ID" value="RUP51520.1"/>
    <property type="molecule type" value="Genomic_DNA"/>
</dbReference>
<evidence type="ECO:0000256" key="8">
    <source>
        <dbReference type="ARBA" id="ARBA00023136"/>
    </source>
</evidence>
<evidence type="ECO:0000256" key="3">
    <source>
        <dbReference type="ARBA" id="ARBA00022574"/>
    </source>
</evidence>
<dbReference type="PROSITE" id="PS00678">
    <property type="entry name" value="WD_REPEATS_1"/>
    <property type="match status" value="1"/>
</dbReference>
<dbReference type="SMART" id="SM00320">
    <property type="entry name" value="WD40"/>
    <property type="match status" value="3"/>
</dbReference>
<feature type="transmembrane region" description="Helical" evidence="13">
    <location>
        <begin position="248"/>
        <end position="265"/>
    </location>
</feature>
<protein>
    <submittedName>
        <fullName evidence="14">Magnesium transporter NIPA-domain-containing protein</fullName>
    </submittedName>
</protein>
<feature type="region of interest" description="Disordered" evidence="12">
    <location>
        <begin position="1128"/>
        <end position="1174"/>
    </location>
</feature>
<dbReference type="PANTHER" id="PTHR16288:SF0">
    <property type="entry name" value="TRNA (GUANINE-N(7)-)-METHYLTRANSFERASE NON-CATALYTIC SUBUNIT WDR4"/>
    <property type="match status" value="1"/>
</dbReference>
<feature type="transmembrane region" description="Helical" evidence="13">
    <location>
        <begin position="220"/>
        <end position="239"/>
    </location>
</feature>
<keyword evidence="6 10" id="KW-0677">Repeat</keyword>
<dbReference type="PANTHER" id="PTHR16288">
    <property type="entry name" value="WD40 REPEAT PROTEIN 4"/>
    <property type="match status" value="1"/>
</dbReference>
<keyword evidence="4 13" id="KW-0812">Transmembrane</keyword>
<dbReference type="GO" id="GO:0005634">
    <property type="term" value="C:nucleus"/>
    <property type="evidence" value="ECO:0007669"/>
    <property type="project" value="UniProtKB-SubCell"/>
</dbReference>
<dbReference type="GO" id="GO:0015095">
    <property type="term" value="F:magnesium ion transmembrane transporter activity"/>
    <property type="evidence" value="ECO:0007669"/>
    <property type="project" value="InterPro"/>
</dbReference>
<evidence type="ECO:0000256" key="9">
    <source>
        <dbReference type="ARBA" id="ARBA00023242"/>
    </source>
</evidence>
<feature type="transmembrane region" description="Helical" evidence="13">
    <location>
        <begin position="333"/>
        <end position="353"/>
    </location>
</feature>
<keyword evidence="15" id="KW-1185">Reference proteome</keyword>
<dbReference type="PROSITE" id="PS50082">
    <property type="entry name" value="WD_REPEATS_2"/>
    <property type="match status" value="2"/>
</dbReference>
<feature type="repeat" description="WD" evidence="11">
    <location>
        <begin position="941"/>
        <end position="983"/>
    </location>
</feature>
<dbReference type="AlphaFoldDB" id="A0A433DKY5"/>
<evidence type="ECO:0000256" key="1">
    <source>
        <dbReference type="ARBA" id="ARBA00004123"/>
    </source>
</evidence>
<evidence type="ECO:0000256" key="7">
    <source>
        <dbReference type="ARBA" id="ARBA00022989"/>
    </source>
</evidence>
<dbReference type="InterPro" id="IPR019775">
    <property type="entry name" value="WD40_repeat_CS"/>
</dbReference>
<comment type="similarity">
    <text evidence="10">Belongs to the WD repeat TRM82 family.</text>
</comment>
<dbReference type="SUPFAM" id="SSF103481">
    <property type="entry name" value="Multidrug resistance efflux transporter EmrE"/>
    <property type="match status" value="1"/>
</dbReference>
<dbReference type="GO" id="GO:0005829">
    <property type="term" value="C:cytosol"/>
    <property type="evidence" value="ECO:0007669"/>
    <property type="project" value="TreeGrafter"/>
</dbReference>
<dbReference type="InterPro" id="IPR001680">
    <property type="entry name" value="WD40_rpt"/>
</dbReference>
<keyword evidence="3 10" id="KW-0853">WD repeat</keyword>
<evidence type="ECO:0000256" key="13">
    <source>
        <dbReference type="SAM" id="Phobius"/>
    </source>
</evidence>
<feature type="compositionally biased region" description="Basic residues" evidence="12">
    <location>
        <begin position="1153"/>
        <end position="1174"/>
    </location>
</feature>
<evidence type="ECO:0000256" key="12">
    <source>
        <dbReference type="SAM" id="MobiDB-lite"/>
    </source>
</evidence>
<dbReference type="SUPFAM" id="SSF50978">
    <property type="entry name" value="WD40 repeat-like"/>
    <property type="match status" value="1"/>
</dbReference>
<dbReference type="Pfam" id="PF05653">
    <property type="entry name" value="Mg_trans_NIPA"/>
    <property type="match status" value="1"/>
</dbReference>
<evidence type="ECO:0000256" key="5">
    <source>
        <dbReference type="ARBA" id="ARBA00022694"/>
    </source>
</evidence>
<dbReference type="Gene3D" id="2.130.10.10">
    <property type="entry name" value="YVTN repeat-like/Quinoprotein amine dehydrogenase"/>
    <property type="match status" value="1"/>
</dbReference>
<feature type="repeat" description="WD" evidence="11">
    <location>
        <begin position="814"/>
        <end position="848"/>
    </location>
</feature>
<dbReference type="Pfam" id="PF00400">
    <property type="entry name" value="WD40"/>
    <property type="match status" value="3"/>
</dbReference>